<evidence type="ECO:0000256" key="12">
    <source>
        <dbReference type="SAM" id="Coils"/>
    </source>
</evidence>
<feature type="transmembrane region" description="Helical" evidence="13">
    <location>
        <begin position="161"/>
        <end position="181"/>
    </location>
</feature>
<keyword evidence="13" id="KW-1133">Transmembrane helix</keyword>
<feature type="transmembrane region" description="Helical" evidence="13">
    <location>
        <begin position="12"/>
        <end position="38"/>
    </location>
</feature>
<dbReference type="FunFam" id="1.10.287.130:FF:000001">
    <property type="entry name" value="Two-component sensor histidine kinase"/>
    <property type="match status" value="1"/>
</dbReference>
<dbReference type="Pfam" id="PF02518">
    <property type="entry name" value="HATPase_c"/>
    <property type="match status" value="1"/>
</dbReference>
<protein>
    <recommendedName>
        <fullName evidence="3">histidine kinase</fullName>
        <ecNumber evidence="3">2.7.13.3</ecNumber>
    </recommendedName>
</protein>
<dbReference type="SMART" id="SM00388">
    <property type="entry name" value="HisKA"/>
    <property type="match status" value="1"/>
</dbReference>
<dbReference type="CDD" id="cd00082">
    <property type="entry name" value="HisKA"/>
    <property type="match status" value="1"/>
</dbReference>
<evidence type="ECO:0000256" key="4">
    <source>
        <dbReference type="ARBA" id="ARBA00022475"/>
    </source>
</evidence>
<feature type="coiled-coil region" evidence="12">
    <location>
        <begin position="217"/>
        <end position="244"/>
    </location>
</feature>
<dbReference type="InterPro" id="IPR003660">
    <property type="entry name" value="HAMP_dom"/>
</dbReference>
<evidence type="ECO:0000256" key="13">
    <source>
        <dbReference type="SAM" id="Phobius"/>
    </source>
</evidence>
<accession>A0A8D5UJ02</accession>
<dbReference type="Pfam" id="PF00512">
    <property type="entry name" value="HisKA"/>
    <property type="match status" value="1"/>
</dbReference>
<dbReference type="SUPFAM" id="SSF55874">
    <property type="entry name" value="ATPase domain of HSP90 chaperone/DNA topoisomerase II/histidine kinase"/>
    <property type="match status" value="1"/>
</dbReference>
<dbReference type="EMBL" id="AP024601">
    <property type="protein sequence ID" value="BCU82690.1"/>
    <property type="molecule type" value="Genomic_DNA"/>
</dbReference>
<dbReference type="PANTHER" id="PTHR43047:SF72">
    <property type="entry name" value="OSMOSENSING HISTIDINE PROTEIN KINASE SLN1"/>
    <property type="match status" value="1"/>
</dbReference>
<dbReference type="PROSITE" id="PS50109">
    <property type="entry name" value="HIS_KIN"/>
    <property type="match status" value="1"/>
</dbReference>
<dbReference type="GO" id="GO:0005524">
    <property type="term" value="F:ATP binding"/>
    <property type="evidence" value="ECO:0007669"/>
    <property type="project" value="UniProtKB-KW"/>
</dbReference>
<evidence type="ECO:0000256" key="6">
    <source>
        <dbReference type="ARBA" id="ARBA00022679"/>
    </source>
</evidence>
<evidence type="ECO:0000256" key="5">
    <source>
        <dbReference type="ARBA" id="ARBA00022553"/>
    </source>
</evidence>
<evidence type="ECO:0000259" key="15">
    <source>
        <dbReference type="PROSITE" id="PS50885"/>
    </source>
</evidence>
<feature type="domain" description="Histidine kinase" evidence="14">
    <location>
        <begin position="251"/>
        <end position="466"/>
    </location>
</feature>
<evidence type="ECO:0000256" key="3">
    <source>
        <dbReference type="ARBA" id="ARBA00012438"/>
    </source>
</evidence>
<gene>
    <name evidence="16" type="ORF">JIR001_24730</name>
</gene>
<evidence type="ECO:0000313" key="16">
    <source>
        <dbReference type="EMBL" id="BCU82690.1"/>
    </source>
</evidence>
<dbReference type="PANTHER" id="PTHR43047">
    <property type="entry name" value="TWO-COMPONENT HISTIDINE PROTEIN KINASE"/>
    <property type="match status" value="1"/>
</dbReference>
<name>A0A8D5UJ02_9BACL</name>
<dbReference type="FunFam" id="3.30.565.10:FF:000006">
    <property type="entry name" value="Sensor histidine kinase WalK"/>
    <property type="match status" value="1"/>
</dbReference>
<dbReference type="InterPro" id="IPR036097">
    <property type="entry name" value="HisK_dim/P_sf"/>
</dbReference>
<keyword evidence="11 13" id="KW-0472">Membrane</keyword>
<comment type="catalytic activity">
    <reaction evidence="1">
        <text>ATP + protein L-histidine = ADP + protein N-phospho-L-histidine.</text>
        <dbReference type="EC" id="2.7.13.3"/>
    </reaction>
</comment>
<keyword evidence="17" id="KW-1185">Reference proteome</keyword>
<dbReference type="GO" id="GO:0005886">
    <property type="term" value="C:plasma membrane"/>
    <property type="evidence" value="ECO:0007669"/>
    <property type="project" value="UniProtKB-SubCell"/>
</dbReference>
<comment type="subcellular location">
    <subcellularLocation>
        <location evidence="2">Cell membrane</location>
        <topology evidence="2">Multi-pass membrane protein</topology>
    </subcellularLocation>
</comment>
<keyword evidence="5" id="KW-0597">Phosphoprotein</keyword>
<dbReference type="Proteomes" id="UP000677436">
    <property type="component" value="Chromosome"/>
</dbReference>
<dbReference type="SUPFAM" id="SSF47384">
    <property type="entry name" value="Homodimeric domain of signal transducing histidine kinase"/>
    <property type="match status" value="1"/>
</dbReference>
<proteinExistence type="predicted"/>
<dbReference type="Gene3D" id="1.10.287.130">
    <property type="match status" value="1"/>
</dbReference>
<feature type="domain" description="HAMP" evidence="15">
    <location>
        <begin position="183"/>
        <end position="236"/>
    </location>
</feature>
<dbReference type="KEGG" id="pabs:JIR001_24730"/>
<dbReference type="InterPro" id="IPR036890">
    <property type="entry name" value="HATPase_C_sf"/>
</dbReference>
<organism evidence="16 17">
    <name type="scientific">Polycladomyces abyssicola</name>
    <dbReference type="NCBI Taxonomy" id="1125966"/>
    <lineage>
        <taxon>Bacteria</taxon>
        <taxon>Bacillati</taxon>
        <taxon>Bacillota</taxon>
        <taxon>Bacilli</taxon>
        <taxon>Bacillales</taxon>
        <taxon>Thermoactinomycetaceae</taxon>
        <taxon>Polycladomyces</taxon>
    </lineage>
</organism>
<dbReference type="GO" id="GO:0009927">
    <property type="term" value="F:histidine phosphotransfer kinase activity"/>
    <property type="evidence" value="ECO:0007669"/>
    <property type="project" value="TreeGrafter"/>
</dbReference>
<evidence type="ECO:0000256" key="10">
    <source>
        <dbReference type="ARBA" id="ARBA00023012"/>
    </source>
</evidence>
<dbReference type="PRINTS" id="PR00344">
    <property type="entry name" value="BCTRLSENSOR"/>
</dbReference>
<dbReference type="RefSeq" id="WP_212773002.1">
    <property type="nucleotide sequence ID" value="NZ_AP024601.1"/>
</dbReference>
<keyword evidence="9" id="KW-0067">ATP-binding</keyword>
<dbReference type="Gene3D" id="3.30.565.10">
    <property type="entry name" value="Histidine kinase-like ATPase, C-terminal domain"/>
    <property type="match status" value="1"/>
</dbReference>
<evidence type="ECO:0000256" key="11">
    <source>
        <dbReference type="ARBA" id="ARBA00023136"/>
    </source>
</evidence>
<reference evidence="16" key="1">
    <citation type="journal article" date="2013" name="Int. J. Syst. Evol. Microbiol.">
        <title>Polycladomyces abyssicola gen. nov., sp. nov., a thermophilic filamentous bacterium isolated from hemipelagic sediment.</title>
        <authorList>
            <person name="Tsubouchi T."/>
            <person name="Shimane Y."/>
            <person name="Mori K."/>
            <person name="Usui K."/>
            <person name="Hiraki T."/>
            <person name="Tame A."/>
            <person name="Uematsu K."/>
            <person name="Maruyama T."/>
            <person name="Hatada Y."/>
        </authorList>
    </citation>
    <scope>NUCLEOTIDE SEQUENCE</scope>
    <source>
        <strain evidence="16">JIR-001</strain>
    </source>
</reference>
<dbReference type="SMART" id="SM00387">
    <property type="entry name" value="HATPase_c"/>
    <property type="match status" value="1"/>
</dbReference>
<evidence type="ECO:0000259" key="14">
    <source>
        <dbReference type="PROSITE" id="PS50109"/>
    </source>
</evidence>
<evidence type="ECO:0000256" key="2">
    <source>
        <dbReference type="ARBA" id="ARBA00004651"/>
    </source>
</evidence>
<keyword evidence="13" id="KW-0812">Transmembrane</keyword>
<dbReference type="CDD" id="cd16922">
    <property type="entry name" value="HATPase_EvgS-ArcB-TorS-like"/>
    <property type="match status" value="1"/>
</dbReference>
<evidence type="ECO:0000256" key="9">
    <source>
        <dbReference type="ARBA" id="ARBA00022840"/>
    </source>
</evidence>
<dbReference type="CDD" id="cd06225">
    <property type="entry name" value="HAMP"/>
    <property type="match status" value="1"/>
</dbReference>
<reference evidence="16" key="2">
    <citation type="journal article" date="2021" name="Microbiol. Resour. Announc.">
        <title>Complete Genome Sequence of Polycladomyces abyssicola JIR-001T, Isolated from Hemipelagic Sediment in Deep Seawater.</title>
        <authorList>
            <person name="Tsubouchi T."/>
            <person name="Kaneko Y."/>
        </authorList>
    </citation>
    <scope>NUCLEOTIDE SEQUENCE</scope>
    <source>
        <strain evidence="16">JIR-001</strain>
    </source>
</reference>
<evidence type="ECO:0000256" key="1">
    <source>
        <dbReference type="ARBA" id="ARBA00000085"/>
    </source>
</evidence>
<sequence length="468" mass="53257">MKNGKLFHKMLAAQIAVLMTAVFLMSGITSVVVQNFLYQQKWRELREIGQTVIPNTSTDSELLRRWRQLWPVLSARDIHVLQVDGQGRVLFPTGLRGSGVTISSDVKNRLMHGKVVVGRERIGNQPVTWVIFPDKNQTELRAWILFSPVEGIQRAIRRIRVGFLLAAAVALVVALLLSGWFTRGWARRIEALRRLASEIRQGRYHARAEMKNGPLELVELTRDLNAMAERLAVWEKEIRQFELRRQQFVSDVSHELRTPLTSIRGWLEGLESSLTTEEERMRAVASMKRETMRLIRLINELLDLEKIRAGKIELKKEQIPIAEVLEIVAEQLGPAAEEKGLRLEIDAPRDLMVTADYDRLMQILINLVKNGLQFTEHGWVRVTADKADDGTRIRVEDTGIGMTEEQLTRIWDRFFKADPSRSRQGGETGLGLAIVRQLVKSHGGQIWVDSTPGKGTCFTIWLPDGNRG</sequence>
<dbReference type="AlphaFoldDB" id="A0A8D5UJ02"/>
<dbReference type="InterPro" id="IPR004358">
    <property type="entry name" value="Sig_transdc_His_kin-like_C"/>
</dbReference>
<dbReference type="Pfam" id="PF00672">
    <property type="entry name" value="HAMP"/>
    <property type="match status" value="1"/>
</dbReference>
<keyword evidence="12" id="KW-0175">Coiled coil</keyword>
<dbReference type="InterPro" id="IPR005467">
    <property type="entry name" value="His_kinase_dom"/>
</dbReference>
<dbReference type="EC" id="2.7.13.3" evidence="3"/>
<keyword evidence="8 16" id="KW-0418">Kinase</keyword>
<keyword evidence="7" id="KW-0547">Nucleotide-binding</keyword>
<evidence type="ECO:0000256" key="7">
    <source>
        <dbReference type="ARBA" id="ARBA00022741"/>
    </source>
</evidence>
<dbReference type="InterPro" id="IPR003661">
    <property type="entry name" value="HisK_dim/P_dom"/>
</dbReference>
<dbReference type="InterPro" id="IPR003594">
    <property type="entry name" value="HATPase_dom"/>
</dbReference>
<evidence type="ECO:0000313" key="17">
    <source>
        <dbReference type="Proteomes" id="UP000677436"/>
    </source>
</evidence>
<dbReference type="Gene3D" id="6.10.340.10">
    <property type="match status" value="1"/>
</dbReference>
<evidence type="ECO:0000256" key="8">
    <source>
        <dbReference type="ARBA" id="ARBA00022777"/>
    </source>
</evidence>
<keyword evidence="10" id="KW-0902">Two-component regulatory system</keyword>
<dbReference type="GO" id="GO:0000155">
    <property type="term" value="F:phosphorelay sensor kinase activity"/>
    <property type="evidence" value="ECO:0007669"/>
    <property type="project" value="InterPro"/>
</dbReference>
<keyword evidence="6" id="KW-0808">Transferase</keyword>
<dbReference type="PROSITE" id="PS50885">
    <property type="entry name" value="HAMP"/>
    <property type="match status" value="1"/>
</dbReference>
<keyword evidence="4" id="KW-1003">Cell membrane</keyword>